<name>A0A3G5AJZ1_9VIRU</name>
<evidence type="ECO:0008006" key="2">
    <source>
        <dbReference type="Google" id="ProtNLM"/>
    </source>
</evidence>
<gene>
    <name evidence="1" type="ORF">Solivirus4_10</name>
</gene>
<sequence>MSESEYKKLVETNMSDFVKFYNGSWERLYNAVLNVKNAELSRLIKENRILELKIANEIEPLTEDEADFAAEERQFEVLKYLKSINIFISAEFEKEIMEHDPELLLFLETNHLFRDSASHFNLAFGYSLDLSCLKQAGYRIDRKIEGGSIGLIYITCTTDNKCNTVIKVDLEANERTLNSEIEATVLAGEVGLGPKVIQVLKCPLIRNSTNEVARMIKVMIIERLDATYEDLRKNPEIKSLVDSGLTEILERYLMSETNLVQGDLHTENIMFKIENGTYTPYIIDWSEIRTDRKYVLEQRLIDVDRYHRFLKSFIKEDFVPYLIANGYYDEELNFWIERILQK</sequence>
<dbReference type="Gene3D" id="1.10.510.10">
    <property type="entry name" value="Transferase(Phosphotransferase) domain 1"/>
    <property type="match status" value="1"/>
</dbReference>
<evidence type="ECO:0000313" key="1">
    <source>
        <dbReference type="EMBL" id="AYV86049.1"/>
    </source>
</evidence>
<accession>A0A3G5AJZ1</accession>
<reference evidence="1" key="1">
    <citation type="submission" date="2018-10" db="EMBL/GenBank/DDBJ databases">
        <title>Hidden diversity of soil giant viruses.</title>
        <authorList>
            <person name="Schulz F."/>
            <person name="Alteio L."/>
            <person name="Goudeau D."/>
            <person name="Ryan E.M."/>
            <person name="Malmstrom R.R."/>
            <person name="Blanchard J."/>
            <person name="Woyke T."/>
        </authorList>
    </citation>
    <scope>NUCLEOTIDE SEQUENCE</scope>
    <source>
        <strain evidence="1">SOV1</strain>
    </source>
</reference>
<dbReference type="InterPro" id="IPR011009">
    <property type="entry name" value="Kinase-like_dom_sf"/>
</dbReference>
<organism evidence="1">
    <name type="scientific">Solivirus sp</name>
    <dbReference type="NCBI Taxonomy" id="2487772"/>
    <lineage>
        <taxon>Viruses</taxon>
        <taxon>Pithoviruses</taxon>
    </lineage>
</organism>
<dbReference type="SUPFAM" id="SSF56112">
    <property type="entry name" value="Protein kinase-like (PK-like)"/>
    <property type="match status" value="1"/>
</dbReference>
<proteinExistence type="predicted"/>
<protein>
    <recommendedName>
        <fullName evidence="2">Protein kinase domain-containing protein</fullName>
    </recommendedName>
</protein>
<dbReference type="EMBL" id="MK072492">
    <property type="protein sequence ID" value="AYV86049.1"/>
    <property type="molecule type" value="Genomic_DNA"/>
</dbReference>